<reference evidence="3 4" key="1">
    <citation type="submission" date="2014-11" db="EMBL/GenBank/DDBJ databases">
        <authorList>
            <person name="Zhu J."/>
            <person name="Qi W."/>
            <person name="Song R."/>
        </authorList>
    </citation>
    <scope>NUCLEOTIDE SEQUENCE [LARGE SCALE GENOMIC DNA]</scope>
</reference>
<feature type="compositionally biased region" description="Basic and acidic residues" evidence="2">
    <location>
        <begin position="788"/>
        <end position="807"/>
    </location>
</feature>
<feature type="compositionally biased region" description="Low complexity" evidence="2">
    <location>
        <begin position="778"/>
        <end position="787"/>
    </location>
</feature>
<dbReference type="GO" id="GO:0005813">
    <property type="term" value="C:centrosome"/>
    <property type="evidence" value="ECO:0007669"/>
    <property type="project" value="TreeGrafter"/>
</dbReference>
<dbReference type="VEuPathDB" id="CryptoDB:Vbra_16241"/>
<organism evidence="3 4">
    <name type="scientific">Vitrella brassicaformis (strain CCMP3155)</name>
    <dbReference type="NCBI Taxonomy" id="1169540"/>
    <lineage>
        <taxon>Eukaryota</taxon>
        <taxon>Sar</taxon>
        <taxon>Alveolata</taxon>
        <taxon>Colpodellida</taxon>
        <taxon>Vitrellaceae</taxon>
        <taxon>Vitrella</taxon>
    </lineage>
</organism>
<dbReference type="STRING" id="1169540.A0A0G4FTU0"/>
<feature type="compositionally biased region" description="Pro residues" evidence="2">
    <location>
        <begin position="1059"/>
        <end position="1075"/>
    </location>
</feature>
<evidence type="ECO:0000256" key="2">
    <source>
        <dbReference type="SAM" id="MobiDB-lite"/>
    </source>
</evidence>
<protein>
    <recommendedName>
        <fullName evidence="5">LisH domain-containing protein</fullName>
    </recommendedName>
</protein>
<name>A0A0G4FTU0_VITBC</name>
<evidence type="ECO:0000313" key="3">
    <source>
        <dbReference type="EMBL" id="CEM18362.1"/>
    </source>
</evidence>
<feature type="region of interest" description="Disordered" evidence="2">
    <location>
        <begin position="709"/>
        <end position="834"/>
    </location>
</feature>
<sequence>MDPYEEEIYIADDTAAPPPPPHQAYLPAIQEEPATVARLRSQLHRTIEERGIAQSLKAHLRHQLITTLRGGEGGGPVVSEALGLEERVLGSLVVDYLKVKGKMYSLSVVVPDLGLNPTDVLSRKDVATSLHIPPGHPFTHTSTSAQPAPMLTDLVGLLQSALRPPKTAECFVQTEDDGPGEDVDAKLCRLEVSHRLALGDVREVDRVGVEERMIRFQRECENRYREELSAEVSRIRQLEMSQVRLEENKRCREEMNQYKAQLDSLHKERVERLRVKEQRAIERLQQKEKDIEHKAYQARQDVIKQLEDIWKKRQETDRTIQLERHALQTKQQAYEGREMRLRDREENFRAEKDKRERDLQERMRAFEREVEGRYEEDRRNLHRDQMSLEKEAALVQQEKERIQELHQRLEDAQGDAKMKSHRLAELDTKHNDLRREVADLREQLRLAYAGASRDQQAYRALEGEVLALKRERQSLADTSTDAKAQYMTQLHEYQRMAQEYKDQYADVREALRRSEEEALALKQQVATYVQPQTHNDLKAEWDHARSENETLRSLLRESRDREQQHREELERLQKKHTETLQDFQQTIERYRSEHPLPPPAPQLPSMQSRIRHTATLQSQLELLKDTLNLETSTDHDEDPVADVTASPIASRVARVDLEADTARLQGSVERFLATRDELQQGEDLWIAPPPATYEVVPYSATAPCALRTSTMPKTRHPPVASLAPVAVTSSPLSPPVRREAPTAAVPPPERADEEKDEKWAARSTSTEGLKEGQDKQRQQQPEEAAAPTDREDVPAERPDVSKLRAADTKAAVPDRQGISPVPRPHDTLPPLPASTLPESIVLPFTHASAAIRADMAENAPDGAASVDSSPIAAADRAVVDRQIDTFMQMEAHQREEAHDRGTEQPAAEDDATPVSAASAAPLPPVVTPAGRLPPLLQQHPDQHKRPSLAGESPSISSLDALLPSGGSPATAADTTKDTRKWLLESHDSPATAAAGGDGGREAAAPSATAVVERVRDDEGAGELGASAEEKARVGESDSLAARLDEHIRRARAQRAVSPTRPPTGPEQPDTLPPADHPQQQQQQEPPAVRGAGSFDSWAVGAARSGGVMSFGGIAGGGVGVDEEEEEIMEEIEEDLSVFNGEDEKDEPAW</sequence>
<dbReference type="PANTHER" id="PTHR39063:SF1">
    <property type="entry name" value="OFD1 CENTRIOLE AND CENTRIOLAR SATELLITE PROTEIN"/>
    <property type="match status" value="1"/>
</dbReference>
<evidence type="ECO:0008006" key="5">
    <source>
        <dbReference type="Google" id="ProtNLM"/>
    </source>
</evidence>
<dbReference type="Proteomes" id="UP000041254">
    <property type="component" value="Unassembled WGS sequence"/>
</dbReference>
<proteinExistence type="predicted"/>
<dbReference type="PANTHER" id="PTHR39063">
    <property type="entry name" value="ORAL-FACIAL-DIGITAL SYNDROME 1 PROTEIN HOMOLOG"/>
    <property type="match status" value="1"/>
</dbReference>
<dbReference type="OrthoDB" id="449582at2759"/>
<evidence type="ECO:0000256" key="1">
    <source>
        <dbReference type="SAM" id="Coils"/>
    </source>
</evidence>
<feature type="region of interest" description="Disordered" evidence="2">
    <location>
        <begin position="892"/>
        <end position="1095"/>
    </location>
</feature>
<dbReference type="AlphaFoldDB" id="A0A0G4FTU0"/>
<dbReference type="GO" id="GO:0005576">
    <property type="term" value="C:extracellular region"/>
    <property type="evidence" value="ECO:0007669"/>
    <property type="project" value="GOC"/>
</dbReference>
<feature type="compositionally biased region" description="Basic and acidic residues" evidence="2">
    <location>
        <begin position="892"/>
        <end position="902"/>
    </location>
</feature>
<dbReference type="GO" id="GO:0036064">
    <property type="term" value="C:ciliary basal body"/>
    <property type="evidence" value="ECO:0007669"/>
    <property type="project" value="TreeGrafter"/>
</dbReference>
<feature type="coiled-coil region" evidence="1">
    <location>
        <begin position="248"/>
        <end position="301"/>
    </location>
</feature>
<dbReference type="GO" id="GO:0060287">
    <property type="term" value="P:epithelial cilium movement involved in determination of left/right asymmetry"/>
    <property type="evidence" value="ECO:0007669"/>
    <property type="project" value="TreeGrafter"/>
</dbReference>
<accession>A0A0G4FTU0</accession>
<feature type="region of interest" description="Disordered" evidence="2">
    <location>
        <begin position="557"/>
        <end position="579"/>
    </location>
</feature>
<feature type="compositionally biased region" description="Basic and acidic residues" evidence="2">
    <location>
        <begin position="749"/>
        <end position="760"/>
    </location>
</feature>
<keyword evidence="4" id="KW-1185">Reference proteome</keyword>
<feature type="compositionally biased region" description="Basic and acidic residues" evidence="2">
    <location>
        <begin position="974"/>
        <end position="987"/>
    </location>
</feature>
<feature type="compositionally biased region" description="Basic and acidic residues" evidence="2">
    <location>
        <begin position="768"/>
        <end position="777"/>
    </location>
</feature>
<evidence type="ECO:0000313" key="4">
    <source>
        <dbReference type="Proteomes" id="UP000041254"/>
    </source>
</evidence>
<dbReference type="OMA" id="EHYINSA"/>
<dbReference type="InterPro" id="IPR055289">
    <property type="entry name" value="OFD1"/>
</dbReference>
<dbReference type="InParanoid" id="A0A0G4FTU0"/>
<keyword evidence="1" id="KW-0175">Coiled coil</keyword>
<dbReference type="EMBL" id="CDMY01000499">
    <property type="protein sequence ID" value="CEM18362.1"/>
    <property type="molecule type" value="Genomic_DNA"/>
</dbReference>
<feature type="coiled-coil region" evidence="1">
    <location>
        <begin position="349"/>
        <end position="524"/>
    </location>
</feature>
<gene>
    <name evidence="3" type="ORF">Vbra_16241</name>
</gene>